<dbReference type="EMBL" id="JAEUWV010000003">
    <property type="protein sequence ID" value="MCO6394251.1"/>
    <property type="molecule type" value="Genomic_DNA"/>
</dbReference>
<dbReference type="Gene3D" id="2.40.128.110">
    <property type="entry name" value="Lipid/polyisoprenoid-binding, YceI-like"/>
    <property type="match status" value="1"/>
</dbReference>
<dbReference type="Pfam" id="PF04264">
    <property type="entry name" value="YceI"/>
    <property type="match status" value="1"/>
</dbReference>
<comment type="similarity">
    <text evidence="1">Belongs to the UPF0312 family.</text>
</comment>
<reference evidence="3 4" key="1">
    <citation type="submission" date="2021-01" db="EMBL/GenBank/DDBJ databases">
        <title>Identification and Characterization of Corynebacterium sp.</title>
        <authorList>
            <person name="Luo Q."/>
            <person name="Qu P."/>
            <person name="Chen Q."/>
        </authorList>
    </citation>
    <scope>NUCLEOTIDE SEQUENCE [LARGE SCALE GENOMIC DNA]</scope>
    <source>
        <strain evidence="3 4">MC-18</strain>
    </source>
</reference>
<dbReference type="InterPro" id="IPR007372">
    <property type="entry name" value="Lipid/polyisoprenoid-bd_YceI"/>
</dbReference>
<evidence type="ECO:0000256" key="1">
    <source>
        <dbReference type="ARBA" id="ARBA00008812"/>
    </source>
</evidence>
<accession>A0AAW5HWN4</accession>
<evidence type="ECO:0000259" key="2">
    <source>
        <dbReference type="SMART" id="SM00867"/>
    </source>
</evidence>
<name>A0AAW5HWN4_9CORY</name>
<dbReference type="AlphaFoldDB" id="A0AAW5HWN4"/>
<gene>
    <name evidence="3" type="ORF">JMN37_04525</name>
</gene>
<feature type="domain" description="Lipid/polyisoprenoid-binding YceI-like" evidence="2">
    <location>
        <begin position="7"/>
        <end position="150"/>
    </location>
</feature>
<dbReference type="Proteomes" id="UP001205920">
    <property type="component" value="Unassembled WGS sequence"/>
</dbReference>
<dbReference type="RefSeq" id="WP_071573774.1">
    <property type="nucleotide sequence ID" value="NZ_JAEUWV010000003.1"/>
</dbReference>
<dbReference type="PANTHER" id="PTHR34406:SF1">
    <property type="entry name" value="PROTEIN YCEI"/>
    <property type="match status" value="1"/>
</dbReference>
<sequence>MSQLTGTYKLDPAHSSIGFTVRHAMVTKVRGEFTDHDATITLTDDLAASTAQGTVRTASVDTRNEDRDAHVRGEDFFDVEKHPEMTFTSTAFNVDNAGNGTATGDLTIKGTTKPVTFEVETFGIDFQAPLNSGGMLVSEKVAIEIEGSAIKQSA</sequence>
<organism evidence="3 4">
    <name type="scientific">Corynebacterium lipophilum</name>
    <dbReference type="NCBI Taxonomy" id="2804918"/>
    <lineage>
        <taxon>Bacteria</taxon>
        <taxon>Bacillati</taxon>
        <taxon>Actinomycetota</taxon>
        <taxon>Actinomycetes</taxon>
        <taxon>Mycobacteriales</taxon>
        <taxon>Corynebacteriaceae</taxon>
        <taxon>Corynebacterium</taxon>
    </lineage>
</organism>
<evidence type="ECO:0000313" key="4">
    <source>
        <dbReference type="Proteomes" id="UP001205920"/>
    </source>
</evidence>
<keyword evidence="4" id="KW-1185">Reference proteome</keyword>
<dbReference type="SUPFAM" id="SSF101874">
    <property type="entry name" value="YceI-like"/>
    <property type="match status" value="1"/>
</dbReference>
<proteinExistence type="inferred from homology"/>
<evidence type="ECO:0000313" key="3">
    <source>
        <dbReference type="EMBL" id="MCO6394251.1"/>
    </source>
</evidence>
<dbReference type="PANTHER" id="PTHR34406">
    <property type="entry name" value="PROTEIN YCEI"/>
    <property type="match status" value="1"/>
</dbReference>
<dbReference type="InterPro" id="IPR036761">
    <property type="entry name" value="TTHA0802/YceI-like_sf"/>
</dbReference>
<protein>
    <submittedName>
        <fullName evidence="3">Polyisoprenoid-binding protein</fullName>
    </submittedName>
</protein>
<dbReference type="SMART" id="SM00867">
    <property type="entry name" value="YceI"/>
    <property type="match status" value="1"/>
</dbReference>
<comment type="caution">
    <text evidence="3">The sequence shown here is derived from an EMBL/GenBank/DDBJ whole genome shotgun (WGS) entry which is preliminary data.</text>
</comment>